<dbReference type="PANTHER" id="PTHR12276">
    <property type="entry name" value="EPSIN/ENT-RELATED"/>
    <property type="match status" value="1"/>
</dbReference>
<evidence type="ECO:0000256" key="1">
    <source>
        <dbReference type="SAM" id="MobiDB-lite"/>
    </source>
</evidence>
<feature type="region of interest" description="Disordered" evidence="1">
    <location>
        <begin position="174"/>
        <end position="207"/>
    </location>
</feature>
<gene>
    <name evidence="3" type="ORF">BN1708_018464</name>
</gene>
<dbReference type="GO" id="GO:0006897">
    <property type="term" value="P:endocytosis"/>
    <property type="evidence" value="ECO:0007669"/>
    <property type="project" value="TreeGrafter"/>
</dbReference>
<dbReference type="SUPFAM" id="SSF48464">
    <property type="entry name" value="ENTH/VHS domain"/>
    <property type="match status" value="1"/>
</dbReference>
<dbReference type="PANTHER" id="PTHR12276:SF45">
    <property type="entry name" value="CLATHRIN INTERACTOR 1"/>
    <property type="match status" value="1"/>
</dbReference>
<protein>
    <recommendedName>
        <fullName evidence="2">ENTH domain-containing protein</fullName>
    </recommendedName>
</protein>
<organism evidence="3 4">
    <name type="scientific">Verticillium longisporum</name>
    <name type="common">Verticillium dahliae var. longisporum</name>
    <dbReference type="NCBI Taxonomy" id="100787"/>
    <lineage>
        <taxon>Eukaryota</taxon>
        <taxon>Fungi</taxon>
        <taxon>Dikarya</taxon>
        <taxon>Ascomycota</taxon>
        <taxon>Pezizomycotina</taxon>
        <taxon>Sordariomycetes</taxon>
        <taxon>Hypocreomycetidae</taxon>
        <taxon>Glomerellales</taxon>
        <taxon>Plectosphaerellaceae</taxon>
        <taxon>Verticillium</taxon>
    </lineage>
</organism>
<keyword evidence="4" id="KW-1185">Reference proteome</keyword>
<feature type="compositionally biased region" description="Gly residues" evidence="1">
    <location>
        <begin position="174"/>
        <end position="197"/>
    </location>
</feature>
<dbReference type="GO" id="GO:0030125">
    <property type="term" value="C:clathrin vesicle coat"/>
    <property type="evidence" value="ECO:0007669"/>
    <property type="project" value="TreeGrafter"/>
</dbReference>
<evidence type="ECO:0000313" key="4">
    <source>
        <dbReference type="Proteomes" id="UP000044602"/>
    </source>
</evidence>
<dbReference type="GO" id="GO:0005543">
    <property type="term" value="F:phospholipid binding"/>
    <property type="evidence" value="ECO:0007669"/>
    <property type="project" value="TreeGrafter"/>
</dbReference>
<dbReference type="Proteomes" id="UP000044602">
    <property type="component" value="Unassembled WGS sequence"/>
</dbReference>
<reference evidence="3 4" key="1">
    <citation type="submission" date="2015-05" db="EMBL/GenBank/DDBJ databases">
        <authorList>
            <person name="Wang D.B."/>
            <person name="Wang M."/>
        </authorList>
    </citation>
    <scope>NUCLEOTIDE SEQUENCE [LARGE SCALE GENOMIC DNA]</scope>
    <source>
        <strain evidence="3">VL1</strain>
    </source>
</reference>
<dbReference type="Pfam" id="PF01417">
    <property type="entry name" value="ENTH"/>
    <property type="match status" value="1"/>
</dbReference>
<dbReference type="STRING" id="100787.A0A0G4M7D0"/>
<dbReference type="Gene3D" id="1.25.40.90">
    <property type="match status" value="1"/>
</dbReference>
<dbReference type="SMART" id="SM00273">
    <property type="entry name" value="ENTH"/>
    <property type="match status" value="1"/>
</dbReference>
<dbReference type="EMBL" id="CVQH01021378">
    <property type="protein sequence ID" value="CRK30184.1"/>
    <property type="molecule type" value="Genomic_DNA"/>
</dbReference>
<dbReference type="InterPro" id="IPR008942">
    <property type="entry name" value="ENTH_VHS"/>
</dbReference>
<feature type="compositionally biased region" description="Low complexity" evidence="1">
    <location>
        <begin position="198"/>
        <end position="207"/>
    </location>
</feature>
<dbReference type="PROSITE" id="PS50942">
    <property type="entry name" value="ENTH"/>
    <property type="match status" value="1"/>
</dbReference>
<dbReference type="InterPro" id="IPR013809">
    <property type="entry name" value="ENTH"/>
</dbReference>
<name>A0A0G4M7D0_VERLO</name>
<dbReference type="GO" id="GO:0005768">
    <property type="term" value="C:endosome"/>
    <property type="evidence" value="ECO:0007669"/>
    <property type="project" value="TreeGrafter"/>
</dbReference>
<dbReference type="CDD" id="cd16992">
    <property type="entry name" value="ENTH_Ent3"/>
    <property type="match status" value="1"/>
</dbReference>
<evidence type="ECO:0000259" key="2">
    <source>
        <dbReference type="PROSITE" id="PS50942"/>
    </source>
</evidence>
<dbReference type="GO" id="GO:0006895">
    <property type="term" value="P:Golgi to endosome transport"/>
    <property type="evidence" value="ECO:0007669"/>
    <property type="project" value="TreeGrafter"/>
</dbReference>
<dbReference type="GO" id="GO:0005886">
    <property type="term" value="C:plasma membrane"/>
    <property type="evidence" value="ECO:0007669"/>
    <property type="project" value="TreeGrafter"/>
</dbReference>
<dbReference type="AlphaFoldDB" id="A0A0G4M7D0"/>
<proteinExistence type="predicted"/>
<dbReference type="GO" id="GO:0005829">
    <property type="term" value="C:cytosol"/>
    <property type="evidence" value="ECO:0007669"/>
    <property type="project" value="GOC"/>
</dbReference>
<evidence type="ECO:0000313" key="3">
    <source>
        <dbReference type="EMBL" id="CRK30184.1"/>
    </source>
</evidence>
<accession>A0A0G4M7D0</accession>
<feature type="non-terminal residue" evidence="3">
    <location>
        <position position="207"/>
    </location>
</feature>
<dbReference type="FunFam" id="1.25.40.90:FF:000006">
    <property type="entry name" value="Clathrin interactor 1"/>
    <property type="match status" value="1"/>
</dbReference>
<dbReference type="GO" id="GO:0030276">
    <property type="term" value="F:clathrin binding"/>
    <property type="evidence" value="ECO:0007669"/>
    <property type="project" value="TreeGrafter"/>
</dbReference>
<feature type="domain" description="ENTH" evidence="2">
    <location>
        <begin position="27"/>
        <end position="160"/>
    </location>
</feature>
<sequence length="207" mass="22944">MDWNNLKDTVAGMSLYDVKAGVRKVQNAVMNYTEMEAKVREATNNEPWGASSTTMQEIANGTFNYSTLNEIMPMIYRRFTEKAAEEWRQIYKALQLLEFLIKHGSERVIDDARGHITLLKMLRQFHFIDQNGKDQGINVRNRAKELTELLSDVERIRSERKKARATKNKYTGVEGGAGGGFSGSSGGGRYGGFGSESGGASAANFGG</sequence>